<dbReference type="Proteomes" id="UP000054773">
    <property type="component" value="Unassembled WGS sequence"/>
</dbReference>
<dbReference type="RefSeq" id="WP_058526829.1">
    <property type="nucleotide sequence ID" value="NZ_CAAAHY010000049.1"/>
</dbReference>
<sequence length="356" mass="41546">MTVDNVKVLIDSQYWNRNLSFVALTRHRDSVAVYANIHQHKDMDTLCKGLSRTVTKDNVIDWPLDFAMRAGFNPDKLIGKALNHIAEVGHKIKEKYNYIANYEEYLKQQHDKEKALSKQERRLISKQAADYMDEQAEYFKIRAQITKEAKQQNIDIGQHPRFQSLYQQSLARDEKAHQLWKNHHQQLADNPHLKEAAASIEKASLRYERYQTILAIAQKKTLKERAMPQLASISWKADAIHLSQVAKEYGLNPQQLYKAIQARQAEREKVVFDELKRDYPVLKEYERLTQTLKQIKGYKAEQTDALLQKNVHSIMSNESLRKQLQEKIPLFVKNLVGRCNDNIYIEKLNSISTTLT</sequence>
<dbReference type="AlphaFoldDB" id="A0A0W0TQE9"/>
<dbReference type="PATRIC" id="fig|448.7.peg.1790"/>
<name>A0A0W0TQE9_LEGER</name>
<reference evidence="1 2" key="1">
    <citation type="submission" date="2015-11" db="EMBL/GenBank/DDBJ databases">
        <title>Genomic analysis of 38 Legionella species identifies large and diverse effector repertoires.</title>
        <authorList>
            <person name="Burstein D."/>
            <person name="Amaro F."/>
            <person name="Zusman T."/>
            <person name="Lifshitz Z."/>
            <person name="Cohen O."/>
            <person name="Gilbert J.A."/>
            <person name="Pupko T."/>
            <person name="Shuman H.A."/>
            <person name="Segal G."/>
        </authorList>
    </citation>
    <scope>NUCLEOTIDE SEQUENCE [LARGE SCALE GENOMIC DNA]</scope>
    <source>
        <strain evidence="1 2">SE-32A-C8</strain>
    </source>
</reference>
<accession>A0A0W0TQE9</accession>
<dbReference type="EMBL" id="LNYA01000024">
    <property type="protein sequence ID" value="KTC97876.1"/>
    <property type="molecule type" value="Genomic_DNA"/>
</dbReference>
<evidence type="ECO:0000313" key="1">
    <source>
        <dbReference type="EMBL" id="KTC97876.1"/>
    </source>
</evidence>
<keyword evidence="2" id="KW-1185">Reference proteome</keyword>
<dbReference type="STRING" id="448.Lery_1715"/>
<proteinExistence type="predicted"/>
<evidence type="ECO:0000313" key="2">
    <source>
        <dbReference type="Proteomes" id="UP000054773"/>
    </source>
</evidence>
<gene>
    <name evidence="1" type="ORF">Lery_1715</name>
</gene>
<comment type="caution">
    <text evidence="1">The sequence shown here is derived from an EMBL/GenBank/DDBJ whole genome shotgun (WGS) entry which is preliminary data.</text>
</comment>
<organism evidence="1 2">
    <name type="scientific">Legionella erythra</name>
    <dbReference type="NCBI Taxonomy" id="448"/>
    <lineage>
        <taxon>Bacteria</taxon>
        <taxon>Pseudomonadati</taxon>
        <taxon>Pseudomonadota</taxon>
        <taxon>Gammaproteobacteria</taxon>
        <taxon>Legionellales</taxon>
        <taxon>Legionellaceae</taxon>
        <taxon>Legionella</taxon>
    </lineage>
</organism>
<protein>
    <submittedName>
        <fullName evidence="1">Uncharacterized protein</fullName>
    </submittedName>
</protein>